<gene>
    <name evidence="1" type="ORF">SAMN05216326_12932</name>
</gene>
<evidence type="ECO:0000313" key="1">
    <source>
        <dbReference type="EMBL" id="SET47147.1"/>
    </source>
</evidence>
<dbReference type="EMBL" id="FOIA01000029">
    <property type="protein sequence ID" value="SET47147.1"/>
    <property type="molecule type" value="Genomic_DNA"/>
</dbReference>
<dbReference type="AlphaFoldDB" id="A0A1I0ENZ0"/>
<dbReference type="Proteomes" id="UP000199345">
    <property type="component" value="Unassembled WGS sequence"/>
</dbReference>
<protein>
    <submittedName>
        <fullName evidence="1">Uncharacterized protein</fullName>
    </submittedName>
</protein>
<keyword evidence="2" id="KW-1185">Reference proteome</keyword>
<proteinExistence type="predicted"/>
<sequence>MVDSSNSKTGQVIEGKLLPASPVRSPKLRLGTIREVRRELVKVYEMAKTGVLPTQDAGRLTYMLQALAGMIRDSDLEERIKKLEQQHVKKS</sequence>
<organism evidence="1 2">
    <name type="scientific">Nitrosomonas marina</name>
    <dbReference type="NCBI Taxonomy" id="917"/>
    <lineage>
        <taxon>Bacteria</taxon>
        <taxon>Pseudomonadati</taxon>
        <taxon>Pseudomonadota</taxon>
        <taxon>Betaproteobacteria</taxon>
        <taxon>Nitrosomonadales</taxon>
        <taxon>Nitrosomonadaceae</taxon>
        <taxon>Nitrosomonas</taxon>
    </lineage>
</organism>
<dbReference type="OrthoDB" id="5567062at2"/>
<name>A0A1I0ENZ0_9PROT</name>
<evidence type="ECO:0000313" key="2">
    <source>
        <dbReference type="Proteomes" id="UP000199345"/>
    </source>
</evidence>
<accession>A0A1I0ENZ0</accession>
<reference evidence="2" key="1">
    <citation type="submission" date="2016-10" db="EMBL/GenBank/DDBJ databases">
        <authorList>
            <person name="Varghese N."/>
            <person name="Submissions S."/>
        </authorList>
    </citation>
    <scope>NUCLEOTIDE SEQUENCE [LARGE SCALE GENOMIC DNA]</scope>
    <source>
        <strain evidence="2">Nm71</strain>
    </source>
</reference>